<dbReference type="SUPFAM" id="SSF109604">
    <property type="entry name" value="HD-domain/PDEase-like"/>
    <property type="match status" value="1"/>
</dbReference>
<feature type="domain" description="HD" evidence="7">
    <location>
        <begin position="18"/>
        <end position="132"/>
    </location>
</feature>
<keyword evidence="3" id="KW-0547">Nucleotide-binding</keyword>
<dbReference type="PANTHER" id="PTHR35795">
    <property type="entry name" value="SLR1885 PROTEIN"/>
    <property type="match status" value="1"/>
</dbReference>
<dbReference type="OrthoDB" id="9782134at2"/>
<evidence type="ECO:0000313" key="9">
    <source>
        <dbReference type="Proteomes" id="UP001138793"/>
    </source>
</evidence>
<evidence type="ECO:0000256" key="3">
    <source>
        <dbReference type="ARBA" id="ARBA00022741"/>
    </source>
</evidence>
<dbReference type="RefSeq" id="WP_149473913.1">
    <property type="nucleotide sequence ID" value="NZ_JAGGMB010000007.1"/>
</dbReference>
<protein>
    <recommendedName>
        <fullName evidence="1">bis(5'-nucleosyl)-tetraphosphatase (symmetrical)</fullName>
        <ecNumber evidence="1">3.6.1.41</ecNumber>
    </recommendedName>
</protein>
<dbReference type="InterPro" id="IPR005249">
    <property type="entry name" value="YqeK"/>
</dbReference>
<dbReference type="EC" id="3.6.1.41" evidence="1"/>
<sequence length="195" mass="22318">MNITEAIEKVKPHLTVKRFEHTLRVADTAVKLAKRYDASQTKAELAAILHDYAKYRSLDEMERWIRKSTLPKDLLDYHHELWHGPVGAILIEREFGIRDKEIQSAVHYHTTGKAGMSILDKIIFLADYIEPGRSFPGINDVRKKAEQDLTHACLMASKNTITYLISKNTTVYPDSFHAYNDLTRQIIGGSSLHEK</sequence>
<dbReference type="GO" id="GO:0008803">
    <property type="term" value="F:bis(5'-nucleosyl)-tetraphosphatase (symmetrical) activity"/>
    <property type="evidence" value="ECO:0007669"/>
    <property type="project" value="UniProtKB-EC"/>
</dbReference>
<dbReference type="InterPro" id="IPR006674">
    <property type="entry name" value="HD_domain"/>
</dbReference>
<organism evidence="8 9">
    <name type="scientific">Oceanobacillus polygoni</name>
    <dbReference type="NCBI Taxonomy" id="1235259"/>
    <lineage>
        <taxon>Bacteria</taxon>
        <taxon>Bacillati</taxon>
        <taxon>Bacillota</taxon>
        <taxon>Bacilli</taxon>
        <taxon>Bacillales</taxon>
        <taxon>Bacillaceae</taxon>
        <taxon>Oceanobacillus</taxon>
    </lineage>
</organism>
<evidence type="ECO:0000256" key="2">
    <source>
        <dbReference type="ARBA" id="ARBA00022723"/>
    </source>
</evidence>
<reference evidence="8" key="1">
    <citation type="submission" date="2021-03" db="EMBL/GenBank/DDBJ databases">
        <title>Genomic Encyclopedia of Type Strains, Phase IV (KMG-IV): sequencing the most valuable type-strain genomes for metagenomic binning, comparative biology and taxonomic classification.</title>
        <authorList>
            <person name="Goeker M."/>
        </authorList>
    </citation>
    <scope>NUCLEOTIDE SEQUENCE</scope>
    <source>
        <strain evidence="8">DSM 107338</strain>
    </source>
</reference>
<comment type="caution">
    <text evidence="8">The sequence shown here is derived from an EMBL/GenBank/DDBJ whole genome shotgun (WGS) entry which is preliminary data.</text>
</comment>
<proteinExistence type="predicted"/>
<keyword evidence="2" id="KW-0479">Metal-binding</keyword>
<keyword evidence="9" id="KW-1185">Reference proteome</keyword>
<dbReference type="SMART" id="SM00471">
    <property type="entry name" value="HDc"/>
    <property type="match status" value="1"/>
</dbReference>
<name>A0A9X1CBV7_9BACI</name>
<dbReference type="GO" id="GO:0000166">
    <property type="term" value="F:nucleotide binding"/>
    <property type="evidence" value="ECO:0007669"/>
    <property type="project" value="UniProtKB-KW"/>
</dbReference>
<comment type="catalytic activity">
    <reaction evidence="6">
        <text>P(1),P(4)-bis(5'-adenosyl) tetraphosphate + H2O = 2 ADP + 2 H(+)</text>
        <dbReference type="Rhea" id="RHEA:24252"/>
        <dbReference type="ChEBI" id="CHEBI:15377"/>
        <dbReference type="ChEBI" id="CHEBI:15378"/>
        <dbReference type="ChEBI" id="CHEBI:58141"/>
        <dbReference type="ChEBI" id="CHEBI:456216"/>
        <dbReference type="EC" id="3.6.1.41"/>
    </reaction>
</comment>
<dbReference type="Gene3D" id="1.10.3210.10">
    <property type="entry name" value="Hypothetical protein af1432"/>
    <property type="match status" value="1"/>
</dbReference>
<dbReference type="AlphaFoldDB" id="A0A9X1CBV7"/>
<keyword evidence="5" id="KW-0408">Iron</keyword>
<dbReference type="NCBIfam" id="TIGR00488">
    <property type="entry name" value="bis(5'-nucleosyl)-tetraphosphatase (symmetrical) YqeK"/>
    <property type="match status" value="1"/>
</dbReference>
<dbReference type="PANTHER" id="PTHR35795:SF1">
    <property type="entry name" value="BIS(5'-NUCLEOSYL)-TETRAPHOSPHATASE, SYMMETRICAL"/>
    <property type="match status" value="1"/>
</dbReference>
<dbReference type="Pfam" id="PF01966">
    <property type="entry name" value="HD"/>
    <property type="match status" value="1"/>
</dbReference>
<dbReference type="CDD" id="cd00077">
    <property type="entry name" value="HDc"/>
    <property type="match status" value="1"/>
</dbReference>
<evidence type="ECO:0000256" key="5">
    <source>
        <dbReference type="ARBA" id="ARBA00023004"/>
    </source>
</evidence>
<evidence type="ECO:0000259" key="7">
    <source>
        <dbReference type="PROSITE" id="PS51831"/>
    </source>
</evidence>
<evidence type="ECO:0000256" key="6">
    <source>
        <dbReference type="ARBA" id="ARBA00049417"/>
    </source>
</evidence>
<accession>A0A9X1CBV7</accession>
<dbReference type="PROSITE" id="PS51831">
    <property type="entry name" value="HD"/>
    <property type="match status" value="1"/>
</dbReference>
<evidence type="ECO:0000313" key="8">
    <source>
        <dbReference type="EMBL" id="MBP2078129.1"/>
    </source>
</evidence>
<keyword evidence="4 8" id="KW-0378">Hydrolase</keyword>
<gene>
    <name evidence="8" type="ORF">J2Z64_002386</name>
</gene>
<dbReference type="InterPro" id="IPR051094">
    <property type="entry name" value="Diverse_Catalytic_Enzymes"/>
</dbReference>
<evidence type="ECO:0000256" key="4">
    <source>
        <dbReference type="ARBA" id="ARBA00022801"/>
    </source>
</evidence>
<dbReference type="InterPro" id="IPR003607">
    <property type="entry name" value="HD/PDEase_dom"/>
</dbReference>
<dbReference type="Proteomes" id="UP001138793">
    <property type="component" value="Unassembled WGS sequence"/>
</dbReference>
<evidence type="ECO:0000256" key="1">
    <source>
        <dbReference type="ARBA" id="ARBA00012506"/>
    </source>
</evidence>
<dbReference type="EMBL" id="JAGGMB010000007">
    <property type="protein sequence ID" value="MBP2078129.1"/>
    <property type="molecule type" value="Genomic_DNA"/>
</dbReference>
<dbReference type="GO" id="GO:0046872">
    <property type="term" value="F:metal ion binding"/>
    <property type="evidence" value="ECO:0007669"/>
    <property type="project" value="UniProtKB-KW"/>
</dbReference>